<dbReference type="Proteomes" id="UP000236745">
    <property type="component" value="Unassembled WGS sequence"/>
</dbReference>
<organism evidence="2 3">
    <name type="scientific">Marinobacterium lutimaris</name>
    <dbReference type="NCBI Taxonomy" id="568106"/>
    <lineage>
        <taxon>Bacteria</taxon>
        <taxon>Pseudomonadati</taxon>
        <taxon>Pseudomonadota</taxon>
        <taxon>Gammaproteobacteria</taxon>
        <taxon>Oceanospirillales</taxon>
        <taxon>Oceanospirillaceae</taxon>
        <taxon>Marinobacterium</taxon>
    </lineage>
</organism>
<reference evidence="2 3" key="1">
    <citation type="submission" date="2016-10" db="EMBL/GenBank/DDBJ databases">
        <authorList>
            <person name="de Groot N.N."/>
        </authorList>
    </citation>
    <scope>NUCLEOTIDE SEQUENCE [LARGE SCALE GENOMIC DNA]</scope>
    <source>
        <strain evidence="2 3">DSM 22012</strain>
    </source>
</reference>
<keyword evidence="1" id="KW-0812">Transmembrane</keyword>
<sequence length="64" mass="7288">MAASKLVLEVRISWWLRWYIYGVIITARLTGLDPNWTKVKAMIDRGVKVGRTKAKPSDKHHPGA</sequence>
<keyword evidence="1" id="KW-1133">Transmembrane helix</keyword>
<feature type="transmembrane region" description="Helical" evidence="1">
    <location>
        <begin position="12"/>
        <end position="32"/>
    </location>
</feature>
<dbReference type="RefSeq" id="WP_104002554.1">
    <property type="nucleotide sequence ID" value="NZ_FNVQ01000001.1"/>
</dbReference>
<dbReference type="OrthoDB" id="6058720at2"/>
<dbReference type="AlphaFoldDB" id="A0A1H5Y9H4"/>
<keyword evidence="1" id="KW-0472">Membrane</keyword>
<dbReference type="EMBL" id="FNVQ01000001">
    <property type="protein sequence ID" value="SEG20693.1"/>
    <property type="molecule type" value="Genomic_DNA"/>
</dbReference>
<evidence type="ECO:0000256" key="1">
    <source>
        <dbReference type="SAM" id="Phobius"/>
    </source>
</evidence>
<gene>
    <name evidence="2" type="ORF">SAMN05444390_1011673</name>
</gene>
<evidence type="ECO:0000313" key="2">
    <source>
        <dbReference type="EMBL" id="SEG20693.1"/>
    </source>
</evidence>
<accession>A0A1H5Y9H4</accession>
<protein>
    <submittedName>
        <fullName evidence="2">Uncharacterized protein</fullName>
    </submittedName>
</protein>
<evidence type="ECO:0000313" key="3">
    <source>
        <dbReference type="Proteomes" id="UP000236745"/>
    </source>
</evidence>
<name>A0A1H5Y9H4_9GAMM</name>
<keyword evidence="3" id="KW-1185">Reference proteome</keyword>
<proteinExistence type="predicted"/>